<dbReference type="GO" id="GO:0006006">
    <property type="term" value="P:glucose metabolic process"/>
    <property type="evidence" value="ECO:0007669"/>
    <property type="project" value="UniProtKB-KW"/>
</dbReference>
<keyword evidence="3 6" id="KW-0521">NADP</keyword>
<dbReference type="PANTHER" id="PTHR23429">
    <property type="entry name" value="GLUCOSE-6-PHOSPHATE 1-DEHYDROGENASE G6PD"/>
    <property type="match status" value="1"/>
</dbReference>
<dbReference type="GO" id="GO:0009051">
    <property type="term" value="P:pentose-phosphate shunt, oxidative branch"/>
    <property type="evidence" value="ECO:0007669"/>
    <property type="project" value="TreeGrafter"/>
</dbReference>
<dbReference type="InterPro" id="IPR036291">
    <property type="entry name" value="NAD(P)-bd_dom_sf"/>
</dbReference>
<dbReference type="PRINTS" id="PR00079">
    <property type="entry name" value="G6PDHDRGNASE"/>
</dbReference>
<feature type="binding site" evidence="6">
    <location>
        <position position="245"/>
    </location>
    <ligand>
        <name>substrate</name>
    </ligand>
</feature>
<feature type="binding site" evidence="6">
    <location>
        <begin position="95"/>
        <end position="96"/>
    </location>
    <ligand>
        <name>NADP(+)</name>
        <dbReference type="ChEBI" id="CHEBI:58349"/>
    </ligand>
</feature>
<feature type="domain" description="Glucose-6-phosphate dehydrogenase NAD-binding" evidence="7">
    <location>
        <begin position="19"/>
        <end position="197"/>
    </location>
</feature>
<evidence type="ECO:0000313" key="10">
    <source>
        <dbReference type="Proteomes" id="UP000434639"/>
    </source>
</evidence>
<dbReference type="Proteomes" id="UP000434639">
    <property type="component" value="Unassembled WGS sequence"/>
</dbReference>
<dbReference type="Gene3D" id="3.40.50.720">
    <property type="entry name" value="NAD(P)-binding Rossmann-like Domain"/>
    <property type="match status" value="1"/>
</dbReference>
<comment type="catalytic activity">
    <reaction evidence="6">
        <text>D-glucose 6-phosphate + NADP(+) = 6-phospho-D-glucono-1,5-lactone + NADPH + H(+)</text>
        <dbReference type="Rhea" id="RHEA:15841"/>
        <dbReference type="ChEBI" id="CHEBI:15378"/>
        <dbReference type="ChEBI" id="CHEBI:57783"/>
        <dbReference type="ChEBI" id="CHEBI:57955"/>
        <dbReference type="ChEBI" id="CHEBI:58349"/>
        <dbReference type="ChEBI" id="CHEBI:61548"/>
        <dbReference type="EC" id="1.1.1.49"/>
    </reaction>
</comment>
<feature type="binding site" evidence="6">
    <location>
        <position position="355"/>
    </location>
    <ligand>
        <name>substrate</name>
    </ligand>
</feature>
<comment type="pathway">
    <text evidence="1 6">Carbohydrate degradation; pentose phosphate pathway; D-ribulose 5-phosphate from D-glucose 6-phosphate (oxidative stage): step 1/3.</text>
</comment>
<feature type="binding site" evidence="6">
    <location>
        <position position="188"/>
    </location>
    <ligand>
        <name>substrate</name>
    </ligand>
</feature>
<evidence type="ECO:0000256" key="2">
    <source>
        <dbReference type="ARBA" id="ARBA00022526"/>
    </source>
</evidence>
<dbReference type="UniPathway" id="UPA00115">
    <property type="reaction ID" value="UER00408"/>
</dbReference>
<dbReference type="PANTHER" id="PTHR23429:SF0">
    <property type="entry name" value="GLUCOSE-6-PHOSPHATE 1-DEHYDROGENASE"/>
    <property type="match status" value="1"/>
</dbReference>
<dbReference type="SUPFAM" id="SSF51735">
    <property type="entry name" value="NAD(P)-binding Rossmann-fold domains"/>
    <property type="match status" value="1"/>
</dbReference>
<gene>
    <name evidence="6" type="primary">zwf</name>
    <name evidence="9" type="ORF">GKZ89_02735</name>
</gene>
<dbReference type="InterPro" id="IPR001282">
    <property type="entry name" value="G6P_DH"/>
</dbReference>
<dbReference type="Gene3D" id="3.30.360.10">
    <property type="entry name" value="Dihydrodipicolinate Reductase, domain 2"/>
    <property type="match status" value="1"/>
</dbReference>
<dbReference type="PIRSF" id="PIRSF000110">
    <property type="entry name" value="G6PD"/>
    <property type="match status" value="1"/>
</dbReference>
<organism evidence="9 10">
    <name type="scientific">Metabacillus mangrovi</name>
    <dbReference type="NCBI Taxonomy" id="1491830"/>
    <lineage>
        <taxon>Bacteria</taxon>
        <taxon>Bacillati</taxon>
        <taxon>Bacillota</taxon>
        <taxon>Bacilli</taxon>
        <taxon>Bacillales</taxon>
        <taxon>Bacillaceae</taxon>
        <taxon>Metabacillus</taxon>
    </lineage>
</organism>
<evidence type="ECO:0000313" key="9">
    <source>
        <dbReference type="EMBL" id="MTH52307.1"/>
    </source>
</evidence>
<comment type="caution">
    <text evidence="9">The sequence shown here is derived from an EMBL/GenBank/DDBJ whole genome shotgun (WGS) entry which is preliminary data.</text>
</comment>
<feature type="binding site" evidence="6">
    <location>
        <position position="350"/>
    </location>
    <ligand>
        <name>substrate</name>
    </ligand>
</feature>
<dbReference type="EC" id="1.1.1.49" evidence="6"/>
<feature type="binding site" evidence="6">
    <location>
        <position position="158"/>
    </location>
    <ligand>
        <name>NADP(+)</name>
        <dbReference type="ChEBI" id="CHEBI:58349"/>
    </ligand>
</feature>
<keyword evidence="5 6" id="KW-0119">Carbohydrate metabolism</keyword>
<keyword evidence="10" id="KW-1185">Reference proteome</keyword>
<evidence type="ECO:0000256" key="1">
    <source>
        <dbReference type="ARBA" id="ARBA00004937"/>
    </source>
</evidence>
<comment type="function">
    <text evidence="6">Catalyzes the oxidation of glucose 6-phosphate to 6-phosphogluconolactone.</text>
</comment>
<reference evidence="9 10" key="1">
    <citation type="journal article" date="2017" name="Int. J. Syst. Evol. Microbiol.">
        <title>Bacillus mangrovi sp. nov., isolated from a sediment sample from a mangrove forest.</title>
        <authorList>
            <person name="Gupta V."/>
            <person name="Singh P.K."/>
            <person name="Korpole S."/>
            <person name="Tanuku N.R.S."/>
            <person name="Pinnaka A.K."/>
        </authorList>
    </citation>
    <scope>NUCLEOTIDE SEQUENCE [LARGE SCALE GENOMIC DNA]</scope>
    <source>
        <strain evidence="9 10">KCTC 33872</strain>
    </source>
</reference>
<feature type="binding site" evidence="6">
    <location>
        <position position="226"/>
    </location>
    <ligand>
        <name>substrate</name>
    </ligand>
</feature>
<feature type="binding site" evidence="6">
    <location>
        <position position="192"/>
    </location>
    <ligand>
        <name>substrate</name>
    </ligand>
</feature>
<dbReference type="GO" id="GO:0005829">
    <property type="term" value="C:cytosol"/>
    <property type="evidence" value="ECO:0007669"/>
    <property type="project" value="TreeGrafter"/>
</dbReference>
<evidence type="ECO:0000256" key="4">
    <source>
        <dbReference type="ARBA" id="ARBA00023002"/>
    </source>
</evidence>
<evidence type="ECO:0000259" key="8">
    <source>
        <dbReference type="Pfam" id="PF02781"/>
    </source>
</evidence>
<dbReference type="InterPro" id="IPR022674">
    <property type="entry name" value="G6P_DH_NAD-bd"/>
</dbReference>
<evidence type="ECO:0000259" key="7">
    <source>
        <dbReference type="Pfam" id="PF00479"/>
    </source>
</evidence>
<dbReference type="GO" id="GO:0004345">
    <property type="term" value="F:glucose-6-phosphate dehydrogenase activity"/>
    <property type="evidence" value="ECO:0007669"/>
    <property type="project" value="UniProtKB-UniRule"/>
</dbReference>
<protein>
    <recommendedName>
        <fullName evidence="6">Glucose-6-phosphate 1-dehydrogenase</fullName>
        <shortName evidence="6">G6PD</shortName>
        <ecNumber evidence="6">1.1.1.49</ecNumber>
    </recommendedName>
</protein>
<accession>A0A7X2S234</accession>
<keyword evidence="4 6" id="KW-0560">Oxidoreductase</keyword>
<dbReference type="SUPFAM" id="SSF55347">
    <property type="entry name" value="Glyceraldehyde-3-phosphate dehydrogenase-like, C-terminal domain"/>
    <property type="match status" value="1"/>
</dbReference>
<dbReference type="Pfam" id="PF00479">
    <property type="entry name" value="G6PD_N"/>
    <property type="match status" value="1"/>
</dbReference>
<evidence type="ECO:0000256" key="3">
    <source>
        <dbReference type="ARBA" id="ARBA00022857"/>
    </source>
</evidence>
<proteinExistence type="inferred from homology"/>
<dbReference type="InterPro" id="IPR022675">
    <property type="entry name" value="G6P_DH_C"/>
</dbReference>
<evidence type="ECO:0000256" key="6">
    <source>
        <dbReference type="HAMAP-Rule" id="MF_00966"/>
    </source>
</evidence>
<feature type="binding site" evidence="6">
    <location>
        <position position="56"/>
    </location>
    <ligand>
        <name>NADP(+)</name>
        <dbReference type="ChEBI" id="CHEBI:58349"/>
    </ligand>
</feature>
<dbReference type="AlphaFoldDB" id="A0A7X2S234"/>
<keyword evidence="2 6" id="KW-0313">Glucose metabolism</keyword>
<feature type="active site" description="Proton acceptor" evidence="6">
    <location>
        <position position="250"/>
    </location>
</feature>
<dbReference type="HAMAP" id="MF_00966">
    <property type="entry name" value="G6PD"/>
    <property type="match status" value="1"/>
</dbReference>
<dbReference type="EMBL" id="WMIB01000001">
    <property type="protein sequence ID" value="MTH52307.1"/>
    <property type="molecule type" value="Genomic_DNA"/>
</dbReference>
<name>A0A7X2S234_9BACI</name>
<dbReference type="Pfam" id="PF02781">
    <property type="entry name" value="G6PD_C"/>
    <property type="match status" value="1"/>
</dbReference>
<feature type="domain" description="Glucose-6-phosphate dehydrogenase C-terminal" evidence="8">
    <location>
        <begin position="200"/>
        <end position="496"/>
    </location>
</feature>
<dbReference type="GO" id="GO:0050661">
    <property type="term" value="F:NADP binding"/>
    <property type="evidence" value="ECO:0007669"/>
    <property type="project" value="UniProtKB-UniRule"/>
</dbReference>
<evidence type="ECO:0000256" key="5">
    <source>
        <dbReference type="ARBA" id="ARBA00023277"/>
    </source>
</evidence>
<comment type="similarity">
    <text evidence="6">Belongs to the glucose-6-phosphate dehydrogenase family.</text>
</comment>
<sequence>MKSEVLIVNTEHHPKAVIVIFGATGDLAKRKLYPSIYQLLQNNRIGREFAVVGVGRRPWTNEEFRQNVNTSIENAVPDHGDTEEFLSHFHYHPFDVTNPGSYQELKGLLEELDHTYEIPGNRMFYMAMAPEFFGTIAINLKNEGLTSTEGWSRLVIEKPFGTDLPSAQKLNDEIRAAFSEDQIYRIDHYLGKAMVQNIEVIRFANAIFEPLWNNRYIANIQITSSEWLGVEDRGRYYESSGALKDMVQNHILQMVALLAMEPPIKLTDEEIRSEKVKVLRALRPLKENEVSDYFVRGQYGKGSIRNEDVAGYREENNVDPQSNTETFVAGKLTIDNFRWAGTPIYIRTGKRMPAKSTKIVVQFKDIPMNLYYNNGQSMHPNLLVINIQPDEGITLHLNAKKTSERSYAAPIKLDYNNNCIDGINTPEAYEKLIDDCLRGDATNFTHWDEVALTWSYVDTIAKAWSSVPAAFPNYQSGTMGPDASDELLAKDGFHWWPVTDTE</sequence>
<dbReference type="OrthoDB" id="9802739at2"/>
<dbReference type="NCBIfam" id="TIGR00871">
    <property type="entry name" value="zwf"/>
    <property type="match status" value="1"/>
</dbReference>
<feature type="binding site" evidence="6">
    <location>
        <begin position="22"/>
        <end position="29"/>
    </location>
    <ligand>
        <name>NADP(+)</name>
        <dbReference type="ChEBI" id="CHEBI:58349"/>
    </ligand>
</feature>